<dbReference type="PANTHER" id="PTHR43685">
    <property type="entry name" value="GLYCOSYLTRANSFERASE"/>
    <property type="match status" value="1"/>
</dbReference>
<reference evidence="3 4" key="1">
    <citation type="journal article" date="2018" name="Int. J. Syst. Evol. Microbiol.">
        <title>Bifidobacterium catulorum sp. nov., a novel taxon from the faeces of the baby common marmoset (Callithrix jacchus).</title>
        <authorList>
            <person name="Modesto M."/>
            <person name="Michelini S."/>
            <person name="Oki K."/>
            <person name="Biavati B."/>
            <person name="Watanabe K."/>
            <person name="Mattarelli P."/>
        </authorList>
    </citation>
    <scope>NUCLEOTIDE SEQUENCE [LARGE SCALE GENOMIC DNA]</scope>
    <source>
        <strain evidence="3 4">MRM 8.19</strain>
    </source>
</reference>
<dbReference type="AlphaFoldDB" id="A0A2U2MRE7"/>
<dbReference type="InterPro" id="IPR001173">
    <property type="entry name" value="Glyco_trans_2-like"/>
</dbReference>
<dbReference type="CDD" id="cd04186">
    <property type="entry name" value="GT_2_like_c"/>
    <property type="match status" value="1"/>
</dbReference>
<feature type="domain" description="Glycosyltransferase 2-like" evidence="2">
    <location>
        <begin position="16"/>
        <end position="143"/>
    </location>
</feature>
<gene>
    <name evidence="3" type="ORF">DF200_07725</name>
</gene>
<dbReference type="Gene3D" id="3.90.550.10">
    <property type="entry name" value="Spore Coat Polysaccharide Biosynthesis Protein SpsA, Chain A"/>
    <property type="match status" value="3"/>
</dbReference>
<evidence type="ECO:0000313" key="3">
    <source>
        <dbReference type="EMBL" id="PWG59421.1"/>
    </source>
</evidence>
<evidence type="ECO:0000259" key="2">
    <source>
        <dbReference type="Pfam" id="PF00535"/>
    </source>
</evidence>
<dbReference type="CDD" id="cd04184">
    <property type="entry name" value="GT2_RfbC_Mx_like"/>
    <property type="match status" value="1"/>
</dbReference>
<dbReference type="Pfam" id="PF00535">
    <property type="entry name" value="Glycos_transf_2"/>
    <property type="match status" value="3"/>
</dbReference>
<dbReference type="PANTHER" id="PTHR43685:SF2">
    <property type="entry name" value="GLYCOSYLTRANSFERASE 2-LIKE DOMAIN-CONTAINING PROTEIN"/>
    <property type="match status" value="1"/>
</dbReference>
<evidence type="ECO:0000313" key="4">
    <source>
        <dbReference type="Proteomes" id="UP000245753"/>
    </source>
</evidence>
<protein>
    <recommendedName>
        <fullName evidence="2">Glycosyltransferase 2-like domain-containing protein</fullName>
    </recommendedName>
</protein>
<dbReference type="Proteomes" id="UP000245753">
    <property type="component" value="Unassembled WGS sequence"/>
</dbReference>
<feature type="domain" description="Glycosyltransferase 2-like" evidence="2">
    <location>
        <begin position="673"/>
        <end position="799"/>
    </location>
</feature>
<name>A0A2U2MRE7_9BIFI</name>
<comment type="caution">
    <text evidence="3">The sequence shown here is derived from an EMBL/GenBank/DDBJ whole genome shotgun (WGS) entry which is preliminary data.</text>
</comment>
<feature type="coiled-coil region" evidence="1">
    <location>
        <begin position="267"/>
        <end position="329"/>
    </location>
</feature>
<feature type="domain" description="Glycosyltransferase 2-like" evidence="2">
    <location>
        <begin position="414"/>
        <end position="574"/>
    </location>
</feature>
<dbReference type="InterPro" id="IPR050834">
    <property type="entry name" value="Glycosyltransf_2"/>
</dbReference>
<dbReference type="InterPro" id="IPR029044">
    <property type="entry name" value="Nucleotide-diphossugar_trans"/>
</dbReference>
<dbReference type="SUPFAM" id="SSF53448">
    <property type="entry name" value="Nucleotide-diphospho-sugar transferases"/>
    <property type="match status" value="3"/>
</dbReference>
<dbReference type="CDD" id="cd00761">
    <property type="entry name" value="Glyco_tranf_GTA_type"/>
    <property type="match status" value="1"/>
</dbReference>
<proteinExistence type="predicted"/>
<keyword evidence="1" id="KW-0175">Coiled coil</keyword>
<keyword evidence="4" id="KW-1185">Reference proteome</keyword>
<organism evidence="3 4">
    <name type="scientific">Bifidobacterium catulorum</name>
    <dbReference type="NCBI Taxonomy" id="1630173"/>
    <lineage>
        <taxon>Bacteria</taxon>
        <taxon>Bacillati</taxon>
        <taxon>Actinomycetota</taxon>
        <taxon>Actinomycetes</taxon>
        <taxon>Bifidobacteriales</taxon>
        <taxon>Bifidobacteriaceae</taxon>
        <taxon>Bifidobacterium</taxon>
    </lineage>
</organism>
<evidence type="ECO:0000256" key="1">
    <source>
        <dbReference type="SAM" id="Coils"/>
    </source>
</evidence>
<dbReference type="EMBL" id="QFFN01000022">
    <property type="protein sequence ID" value="PWG59421.1"/>
    <property type="molecule type" value="Genomic_DNA"/>
</dbReference>
<sequence>MDCYHFSMTQEHPLVSVIITDFNYGEYIAESIESVLNQTYSNIKLIIINDGSTDDSDEVIKTYCEKHPDITYVKQENAGIVATRNRGLELAQGEYLCFLDADDVWNDDYLATLVAQAERDHLDVVYTDLHAFGNDDVIFGMPEFSLKFLIGRNFVHMGSLIRRSAIGKHRFDKHLDKLGREDWDFFLGLALDGVKFAKNSDTYLSYRKHEGSRDVSYSAGGLTAQNKANAFRFLKTYTYIIEKYRRMYPGTVDYTDDSEIVETLTSHQVLQDALDKANGDNAKLHEEIHDLKEDNEVKDGMVNRLLEDAADLNERLAQTSREVIDLRNSKSFRVGRMIAAPLTIARTVKQHGVRATLTKVRNVVRRQKNTAPVFPQNAALEAQKYVGYAADHYPDANAVAAMRKTVFANQPLISVIMPAYNTQGRYLREAIDSVIGQAYANWELVIVDDASPQPQVQAIAKEYVAKDSRIKFMRMVQNGGIAKATNAGIEAAGGEFIALFDHDDLLWPNALHEVVQTINAVPNANFIYTDEDKVNEHSEQHFEPFFKPDWNSELLRSVNYITHFTVIRASVLREAGLEDPEYNGAQDWELFLRVTRSVHPTTICHIAKVLYSWRAYSASTAQSMGAKPYALRAQKKAVEIDLVQRGISNAVVNQNANGWLNVRYPLQGNPLISIVIPSKNQFAVVKRCIESIYARSTYQNFEIILVDTGSDDPQVLDWYKKVSAKHSNFHQLSFVEERFSYSRSCNFGASKAKGELLIQLNNDTEVISSDWMQTLGGLAQRPEIGAVGPLLLYPGNAVIQHAGIGVGVGSKNGAAANLFNHVEKNSNQLNVTQQVMLWLIRDVTAVTGACMVIEKKKFEEVGGFADEFRVTFNDVDLCLKLWSKGYRNVYMPTVELTHHESISVGTPDRSNRDVIELLHADALFKHRWAQFVAADPNYNCNLSREKSDFTL</sequence>
<accession>A0A2U2MRE7</accession>